<proteinExistence type="predicted"/>
<comment type="caution">
    <text evidence="1">The sequence shown here is derived from an EMBL/GenBank/DDBJ whole genome shotgun (WGS) entry which is preliminary data.</text>
</comment>
<sequence>MARLVYSSMGCVHPLHDHRHDHPFLGRNEAGKSSMVVGRRKVMVGFLSSQVLGALSALLGSSLHLCYKTNRKQQQQQINGATATRSSLLLPEPAVEVVRILVFYALVQIGVAGHHTTNPGLEKGQAWGVPSWLQLFLGLDIEAEKKKELLKLTSKWHSSTKGTLVRRFRVSTKSEGRRLLNTICSLLSEDDSFRDASSHKGCQVRRENAHAESVCCNNVRALLDELPTPHLVIEITVFPRGPIAELHYEKAQKLEKVLRTGISI</sequence>
<keyword evidence="2" id="KW-1185">Reference proteome</keyword>
<name>A0ACC2EK95_DIPCM</name>
<evidence type="ECO:0000313" key="2">
    <source>
        <dbReference type="Proteomes" id="UP001162992"/>
    </source>
</evidence>
<gene>
    <name evidence="1" type="ORF">O6H91_02G124200</name>
</gene>
<organism evidence="1 2">
    <name type="scientific">Diphasiastrum complanatum</name>
    <name type="common">Issler's clubmoss</name>
    <name type="synonym">Lycopodium complanatum</name>
    <dbReference type="NCBI Taxonomy" id="34168"/>
    <lineage>
        <taxon>Eukaryota</taxon>
        <taxon>Viridiplantae</taxon>
        <taxon>Streptophyta</taxon>
        <taxon>Embryophyta</taxon>
        <taxon>Tracheophyta</taxon>
        <taxon>Lycopodiopsida</taxon>
        <taxon>Lycopodiales</taxon>
        <taxon>Lycopodiaceae</taxon>
        <taxon>Lycopodioideae</taxon>
        <taxon>Diphasiastrum</taxon>
    </lineage>
</organism>
<dbReference type="Proteomes" id="UP001162992">
    <property type="component" value="Chromosome 2"/>
</dbReference>
<reference evidence="2" key="1">
    <citation type="journal article" date="2024" name="Proc. Natl. Acad. Sci. U.S.A.">
        <title>Extraordinary preservation of gene collinearity over three hundred million years revealed in homosporous lycophytes.</title>
        <authorList>
            <person name="Li C."/>
            <person name="Wickell D."/>
            <person name="Kuo L.Y."/>
            <person name="Chen X."/>
            <person name="Nie B."/>
            <person name="Liao X."/>
            <person name="Peng D."/>
            <person name="Ji J."/>
            <person name="Jenkins J."/>
            <person name="Williams M."/>
            <person name="Shu S."/>
            <person name="Plott C."/>
            <person name="Barry K."/>
            <person name="Rajasekar S."/>
            <person name="Grimwood J."/>
            <person name="Han X."/>
            <person name="Sun S."/>
            <person name="Hou Z."/>
            <person name="He W."/>
            <person name="Dai G."/>
            <person name="Sun C."/>
            <person name="Schmutz J."/>
            <person name="Leebens-Mack J.H."/>
            <person name="Li F.W."/>
            <person name="Wang L."/>
        </authorList>
    </citation>
    <scope>NUCLEOTIDE SEQUENCE [LARGE SCALE GENOMIC DNA]</scope>
    <source>
        <strain evidence="2">cv. PW_Plant_1</strain>
    </source>
</reference>
<dbReference type="EMBL" id="CM055093">
    <property type="protein sequence ID" value="KAJ7566922.1"/>
    <property type="molecule type" value="Genomic_DNA"/>
</dbReference>
<accession>A0ACC2EK95</accession>
<evidence type="ECO:0000313" key="1">
    <source>
        <dbReference type="EMBL" id="KAJ7566922.1"/>
    </source>
</evidence>
<protein>
    <submittedName>
        <fullName evidence="1">Uncharacterized protein</fullName>
    </submittedName>
</protein>